<organism evidence="1 2">
    <name type="scientific">Yersinia enterocolitica</name>
    <dbReference type="NCBI Taxonomy" id="630"/>
    <lineage>
        <taxon>Bacteria</taxon>
        <taxon>Pseudomonadati</taxon>
        <taxon>Pseudomonadota</taxon>
        <taxon>Gammaproteobacteria</taxon>
        <taxon>Enterobacterales</taxon>
        <taxon>Yersiniaceae</taxon>
        <taxon>Yersinia</taxon>
    </lineage>
</organism>
<gene>
    <name evidence="1" type="ORF">ERS137941_04260</name>
</gene>
<evidence type="ECO:0000313" key="2">
    <source>
        <dbReference type="Proteomes" id="UP000048841"/>
    </source>
</evidence>
<evidence type="ECO:0000313" key="1">
    <source>
        <dbReference type="EMBL" id="CFQ78232.1"/>
    </source>
</evidence>
<protein>
    <submittedName>
        <fullName evidence="1">Yersinia protein of uncharacterized function (DUF3831)</fullName>
    </submittedName>
</protein>
<proteinExistence type="predicted"/>
<dbReference type="AlphaFoldDB" id="A0A0T7PAL2"/>
<sequence length="81" mass="9050">MCHSFLSVFYWNDTEFLTLPMARLEPSGMILRRLYDLPVFAAAGTLSITSSPQIEGLYTPLHLSPALITLSHQNFSFAVVC</sequence>
<name>A0A0T7PAL2_YEREN</name>
<dbReference type="Proteomes" id="UP000048841">
    <property type="component" value="Unassembled WGS sequence"/>
</dbReference>
<dbReference type="EMBL" id="CGBR01000095">
    <property type="protein sequence ID" value="CFQ78232.1"/>
    <property type="molecule type" value="Genomic_DNA"/>
</dbReference>
<reference evidence="1 2" key="1">
    <citation type="submission" date="2015-03" db="EMBL/GenBank/DDBJ databases">
        <authorList>
            <person name="Murphy D."/>
        </authorList>
    </citation>
    <scope>NUCLEOTIDE SEQUENCE [LARGE SCALE GENOMIC DNA]</scope>
    <source>
        <strain evidence="1 2">IP26249</strain>
    </source>
</reference>
<accession>A0A0T7PAL2</accession>
<dbReference type="AntiFam" id="ANF00052">
    <property type="entry name" value="Translation of DNA tandem repeat"/>
</dbReference>